<dbReference type="AlphaFoldDB" id="A0A7J6GGR3"/>
<name>A0A7J6GGR3_CANSA</name>
<evidence type="ECO:0000313" key="3">
    <source>
        <dbReference type="Proteomes" id="UP000525078"/>
    </source>
</evidence>
<feature type="domain" description="Reverse transcriptase zinc-binding" evidence="1">
    <location>
        <begin position="6"/>
        <end position="65"/>
    </location>
</feature>
<protein>
    <recommendedName>
        <fullName evidence="1">Reverse transcriptase zinc-binding domain-containing protein</fullName>
    </recommendedName>
</protein>
<dbReference type="Proteomes" id="UP000525078">
    <property type="component" value="Unassembled WGS sequence"/>
</dbReference>
<proteinExistence type="predicted"/>
<organism evidence="2 3">
    <name type="scientific">Cannabis sativa</name>
    <name type="common">Hemp</name>
    <name type="synonym">Marijuana</name>
    <dbReference type="NCBI Taxonomy" id="3483"/>
    <lineage>
        <taxon>Eukaryota</taxon>
        <taxon>Viridiplantae</taxon>
        <taxon>Streptophyta</taxon>
        <taxon>Embryophyta</taxon>
        <taxon>Tracheophyta</taxon>
        <taxon>Spermatophyta</taxon>
        <taxon>Magnoliopsida</taxon>
        <taxon>eudicotyledons</taxon>
        <taxon>Gunneridae</taxon>
        <taxon>Pentapetalae</taxon>
        <taxon>rosids</taxon>
        <taxon>fabids</taxon>
        <taxon>Rosales</taxon>
        <taxon>Cannabaceae</taxon>
        <taxon>Cannabis</taxon>
    </lineage>
</organism>
<dbReference type="InterPro" id="IPR026960">
    <property type="entry name" value="RVT-Znf"/>
</dbReference>
<dbReference type="EMBL" id="JAATIP010000057">
    <property type="protein sequence ID" value="KAF4382085.1"/>
    <property type="molecule type" value="Genomic_DNA"/>
</dbReference>
<sequence length="104" mass="11813">MKVDYAGAVLDNLMVPKHKIYFCQVINEHLLVRDFLSRIINTQVELCPVCDQGTETHDHFFATVPSQSRWELKLTSGWGPFVGLALWLRYIAGDVAGMMISKTE</sequence>
<dbReference type="Pfam" id="PF13966">
    <property type="entry name" value="zf-RVT"/>
    <property type="match status" value="1"/>
</dbReference>
<evidence type="ECO:0000259" key="1">
    <source>
        <dbReference type="Pfam" id="PF13966"/>
    </source>
</evidence>
<reference evidence="2 3" key="1">
    <citation type="journal article" date="2020" name="bioRxiv">
        <title>Sequence and annotation of 42 cannabis genomes reveals extensive copy number variation in cannabinoid synthesis and pathogen resistance genes.</title>
        <authorList>
            <person name="Mckernan K.J."/>
            <person name="Helbert Y."/>
            <person name="Kane L.T."/>
            <person name="Ebling H."/>
            <person name="Zhang L."/>
            <person name="Liu B."/>
            <person name="Eaton Z."/>
            <person name="Mclaughlin S."/>
            <person name="Kingan S."/>
            <person name="Baybayan P."/>
            <person name="Concepcion G."/>
            <person name="Jordan M."/>
            <person name="Riva A."/>
            <person name="Barbazuk W."/>
            <person name="Harkins T."/>
        </authorList>
    </citation>
    <scope>NUCLEOTIDE SEQUENCE [LARGE SCALE GENOMIC DNA]</scope>
    <source>
        <strain evidence="3">cv. Jamaican Lion 4</strain>
        <tissue evidence="2">Leaf</tissue>
    </source>
</reference>
<evidence type="ECO:0000313" key="2">
    <source>
        <dbReference type="EMBL" id="KAF4382085.1"/>
    </source>
</evidence>
<accession>A0A7J6GGR3</accession>
<comment type="caution">
    <text evidence="2">The sequence shown here is derived from an EMBL/GenBank/DDBJ whole genome shotgun (WGS) entry which is preliminary data.</text>
</comment>
<gene>
    <name evidence="2" type="ORF">F8388_001230</name>
</gene>